<keyword evidence="2" id="KW-0812">Transmembrane</keyword>
<dbReference type="InterPro" id="IPR014717">
    <property type="entry name" value="Transl_elong_EF1B/ribsomal_bS6"/>
</dbReference>
<dbReference type="Proteomes" id="UP000315217">
    <property type="component" value="Unassembled WGS sequence"/>
</dbReference>
<protein>
    <recommendedName>
        <fullName evidence="5">Type 4a pilus biogenesis protein PilO</fullName>
    </recommendedName>
</protein>
<evidence type="ECO:0000313" key="3">
    <source>
        <dbReference type="EMBL" id="TMJ09918.1"/>
    </source>
</evidence>
<dbReference type="GO" id="GO:0043683">
    <property type="term" value="P:type IV pilus assembly"/>
    <property type="evidence" value="ECO:0007669"/>
    <property type="project" value="InterPro"/>
</dbReference>
<name>A0A537LPH8_9BACT</name>
<dbReference type="Pfam" id="PF04350">
    <property type="entry name" value="PilO"/>
    <property type="match status" value="1"/>
</dbReference>
<reference evidence="3 4" key="1">
    <citation type="journal article" date="2019" name="Nat. Microbiol.">
        <title>Mediterranean grassland soil C-N compound turnover is dependent on rainfall and depth, and is mediated by genomically divergent microorganisms.</title>
        <authorList>
            <person name="Diamond S."/>
            <person name="Andeer P.F."/>
            <person name="Li Z."/>
            <person name="Crits-Christoph A."/>
            <person name="Burstein D."/>
            <person name="Anantharaman K."/>
            <person name="Lane K.R."/>
            <person name="Thomas B.C."/>
            <person name="Pan C."/>
            <person name="Northen T.R."/>
            <person name="Banfield J.F."/>
        </authorList>
    </citation>
    <scope>NUCLEOTIDE SEQUENCE [LARGE SCALE GENOMIC DNA]</scope>
    <source>
        <strain evidence="3">NP_1</strain>
    </source>
</reference>
<dbReference type="Gene3D" id="3.30.70.60">
    <property type="match status" value="1"/>
</dbReference>
<dbReference type="GO" id="GO:0043107">
    <property type="term" value="P:type IV pilus-dependent motility"/>
    <property type="evidence" value="ECO:0007669"/>
    <property type="project" value="InterPro"/>
</dbReference>
<evidence type="ECO:0000313" key="4">
    <source>
        <dbReference type="Proteomes" id="UP000315217"/>
    </source>
</evidence>
<accession>A0A537LPH8</accession>
<keyword evidence="2" id="KW-1133">Transmembrane helix</keyword>
<feature type="transmembrane region" description="Helical" evidence="2">
    <location>
        <begin position="46"/>
        <end position="66"/>
    </location>
</feature>
<organism evidence="3 4">
    <name type="scientific">Candidatus Segetimicrobium genomatis</name>
    <dbReference type="NCBI Taxonomy" id="2569760"/>
    <lineage>
        <taxon>Bacteria</taxon>
        <taxon>Bacillati</taxon>
        <taxon>Candidatus Sysuimicrobiota</taxon>
        <taxon>Candidatus Sysuimicrobiia</taxon>
        <taxon>Candidatus Sysuimicrobiales</taxon>
        <taxon>Candidatus Segetimicrobiaceae</taxon>
        <taxon>Candidatus Segetimicrobium</taxon>
    </lineage>
</organism>
<proteinExistence type="predicted"/>
<feature type="region of interest" description="Disordered" evidence="1">
    <location>
        <begin position="1"/>
        <end position="38"/>
    </location>
</feature>
<sequence length="219" mass="23566">MPAARAGEGTESPAGPSERALHYPIPDHRAPERDEPVSPRRARARLLLQIGLGLTIAIVLTLVVFFPQVRGWTAARTEARRKQVELARALVLIQQRDQVVRQYAAAKLDAESLLTRIPRDPDLPGLLARLDLAIATSGVTVEQISFLESPPAAGAPSGTSGPVASLPLQVRVRGRYPQIQALVQGLDDSPRLVVVDRLALTGTEGGIAAEFSLRALYAR</sequence>
<keyword evidence="2" id="KW-0472">Membrane</keyword>
<evidence type="ECO:0000256" key="2">
    <source>
        <dbReference type="SAM" id="Phobius"/>
    </source>
</evidence>
<evidence type="ECO:0008006" key="5">
    <source>
        <dbReference type="Google" id="ProtNLM"/>
    </source>
</evidence>
<comment type="caution">
    <text evidence="3">The sequence shown here is derived from an EMBL/GenBank/DDBJ whole genome shotgun (WGS) entry which is preliminary data.</text>
</comment>
<feature type="compositionally biased region" description="Basic and acidic residues" evidence="1">
    <location>
        <begin position="19"/>
        <end position="38"/>
    </location>
</feature>
<gene>
    <name evidence="3" type="ORF">E6G98_08415</name>
</gene>
<evidence type="ECO:0000256" key="1">
    <source>
        <dbReference type="SAM" id="MobiDB-lite"/>
    </source>
</evidence>
<dbReference type="AlphaFoldDB" id="A0A537LPH8"/>
<dbReference type="InterPro" id="IPR007445">
    <property type="entry name" value="PilO"/>
</dbReference>
<dbReference type="EMBL" id="VBAI01000140">
    <property type="protein sequence ID" value="TMJ09918.1"/>
    <property type="molecule type" value="Genomic_DNA"/>
</dbReference>